<dbReference type="PANTHER" id="PTHR44329">
    <property type="entry name" value="SERINE/THREONINE-PROTEIN KINASE TNNI3K-RELATED"/>
    <property type="match status" value="1"/>
</dbReference>
<dbReference type="AlphaFoldDB" id="A0A8T0GCF6"/>
<name>A0A8T0GCF6_CERPU</name>
<dbReference type="GO" id="GO:0005524">
    <property type="term" value="F:ATP binding"/>
    <property type="evidence" value="ECO:0007669"/>
    <property type="project" value="UniProtKB-KW"/>
</dbReference>
<dbReference type="InterPro" id="IPR011009">
    <property type="entry name" value="Kinase-like_dom_sf"/>
</dbReference>
<dbReference type="PROSITE" id="PS00108">
    <property type="entry name" value="PROTEIN_KINASE_ST"/>
    <property type="match status" value="1"/>
</dbReference>
<reference evidence="6 7" key="1">
    <citation type="submission" date="2020-06" db="EMBL/GenBank/DDBJ databases">
        <title>WGS assembly of Ceratodon purpureus strain R40.</title>
        <authorList>
            <person name="Carey S.B."/>
            <person name="Jenkins J."/>
            <person name="Shu S."/>
            <person name="Lovell J.T."/>
            <person name="Sreedasyam A."/>
            <person name="Maumus F."/>
            <person name="Tiley G.P."/>
            <person name="Fernandez-Pozo N."/>
            <person name="Barry K."/>
            <person name="Chen C."/>
            <person name="Wang M."/>
            <person name="Lipzen A."/>
            <person name="Daum C."/>
            <person name="Saski C.A."/>
            <person name="Payton A.C."/>
            <person name="Mcbreen J.C."/>
            <person name="Conrad R.E."/>
            <person name="Kollar L.M."/>
            <person name="Olsson S."/>
            <person name="Huttunen S."/>
            <person name="Landis J.B."/>
            <person name="Wickett N.J."/>
            <person name="Johnson M.G."/>
            <person name="Rensing S.A."/>
            <person name="Grimwood J."/>
            <person name="Schmutz J."/>
            <person name="Mcdaniel S.F."/>
        </authorList>
    </citation>
    <scope>NUCLEOTIDE SEQUENCE [LARGE SCALE GENOMIC DNA]</scope>
    <source>
        <strain evidence="6 7">R40</strain>
    </source>
</reference>
<dbReference type="EMBL" id="CM026432">
    <property type="protein sequence ID" value="KAG0557066.1"/>
    <property type="molecule type" value="Genomic_DNA"/>
</dbReference>
<comment type="caution">
    <text evidence="6">The sequence shown here is derived from an EMBL/GenBank/DDBJ whole genome shotgun (WGS) entry which is preliminary data.</text>
</comment>
<dbReference type="PANTHER" id="PTHR44329:SF288">
    <property type="entry name" value="MITOGEN-ACTIVATED PROTEIN KINASE KINASE KINASE 20"/>
    <property type="match status" value="1"/>
</dbReference>
<dbReference type="Proteomes" id="UP000822688">
    <property type="component" value="Chromosome 11"/>
</dbReference>
<proteinExistence type="predicted"/>
<dbReference type="Gene3D" id="3.30.200.20">
    <property type="entry name" value="Phosphorylase Kinase, domain 1"/>
    <property type="match status" value="1"/>
</dbReference>
<keyword evidence="1" id="KW-0808">Transferase</keyword>
<evidence type="ECO:0000256" key="1">
    <source>
        <dbReference type="ARBA" id="ARBA00022679"/>
    </source>
</evidence>
<evidence type="ECO:0000256" key="2">
    <source>
        <dbReference type="ARBA" id="ARBA00022741"/>
    </source>
</evidence>
<evidence type="ECO:0000313" key="7">
    <source>
        <dbReference type="Proteomes" id="UP000822688"/>
    </source>
</evidence>
<feature type="domain" description="Protein kinase" evidence="5">
    <location>
        <begin position="85"/>
        <end position="370"/>
    </location>
</feature>
<evidence type="ECO:0000259" key="5">
    <source>
        <dbReference type="PROSITE" id="PS50011"/>
    </source>
</evidence>
<keyword evidence="3" id="KW-0418">Kinase</keyword>
<evidence type="ECO:0000256" key="3">
    <source>
        <dbReference type="ARBA" id="ARBA00022777"/>
    </source>
</evidence>
<dbReference type="GO" id="GO:0004674">
    <property type="term" value="F:protein serine/threonine kinase activity"/>
    <property type="evidence" value="ECO:0007669"/>
    <property type="project" value="TreeGrafter"/>
</dbReference>
<evidence type="ECO:0000313" key="6">
    <source>
        <dbReference type="EMBL" id="KAG0557066.1"/>
    </source>
</evidence>
<evidence type="ECO:0000256" key="4">
    <source>
        <dbReference type="ARBA" id="ARBA00022840"/>
    </source>
</evidence>
<keyword evidence="7" id="KW-1185">Reference proteome</keyword>
<dbReference type="Pfam" id="PF07714">
    <property type="entry name" value="PK_Tyr_Ser-Thr"/>
    <property type="match status" value="1"/>
</dbReference>
<gene>
    <name evidence="6" type="ORF">KC19_11G100200</name>
</gene>
<dbReference type="SUPFAM" id="SSF56112">
    <property type="entry name" value="Protein kinase-like (PK-like)"/>
    <property type="match status" value="1"/>
</dbReference>
<dbReference type="InterPro" id="IPR001245">
    <property type="entry name" value="Ser-Thr/Tyr_kinase_cat_dom"/>
</dbReference>
<dbReference type="InterPro" id="IPR051681">
    <property type="entry name" value="Ser/Thr_Kinases-Pseudokinases"/>
</dbReference>
<accession>A0A8T0GCF6</accession>
<dbReference type="InterPro" id="IPR000719">
    <property type="entry name" value="Prot_kinase_dom"/>
</dbReference>
<organism evidence="6 7">
    <name type="scientific">Ceratodon purpureus</name>
    <name type="common">Fire moss</name>
    <name type="synonym">Dicranum purpureum</name>
    <dbReference type="NCBI Taxonomy" id="3225"/>
    <lineage>
        <taxon>Eukaryota</taxon>
        <taxon>Viridiplantae</taxon>
        <taxon>Streptophyta</taxon>
        <taxon>Embryophyta</taxon>
        <taxon>Bryophyta</taxon>
        <taxon>Bryophytina</taxon>
        <taxon>Bryopsida</taxon>
        <taxon>Dicranidae</taxon>
        <taxon>Pseudoditrichales</taxon>
        <taxon>Ditrichaceae</taxon>
        <taxon>Ceratodon</taxon>
    </lineage>
</organism>
<dbReference type="InterPro" id="IPR008271">
    <property type="entry name" value="Ser/Thr_kinase_AS"/>
</dbReference>
<keyword evidence="4" id="KW-0067">ATP-binding</keyword>
<dbReference type="Gene3D" id="1.10.510.10">
    <property type="entry name" value="Transferase(Phosphotransferase) domain 1"/>
    <property type="match status" value="1"/>
</dbReference>
<dbReference type="SMART" id="SM00220">
    <property type="entry name" value="S_TKc"/>
    <property type="match status" value="1"/>
</dbReference>
<dbReference type="PROSITE" id="PS50011">
    <property type="entry name" value="PROTEIN_KINASE_DOM"/>
    <property type="match status" value="1"/>
</dbReference>
<keyword evidence="2" id="KW-0547">Nucleotide-binding</keyword>
<sequence>MEAPITDGIESSEAYFTPAVEDSLSEFGDDVEAVIERSKSHWTQVDTAGAWTDSEEDLQAENGKFFQGLKENTRKRFFKDYGESLKVGRKIGEGGQAEIFEGTWTRNERATEVVVKMFKQGYKLADLQRLWPKGMFHSDFASDFVCGILGATLLDGRLAFVMSRCWGDLRRVLDLRMRKRKHGPPFEFQEARKIMSNIAHGMAALHAHGILHRDLKASNVLLSLNAWTNDRLDKDYDVCSDEREIRDELYLIADFESSENVQGTGFWRAPEVLRTIQKNGSASLENIWTEKVDAYSYGITCYEILTGRMPFDHIKGLKSADFGIVLEGGRPPLPDYIPTWIQEVVQKCWHPEPSKRPTFNEIIGLLHSTQDFEEKWKVTRRFGWF</sequence>
<protein>
    <recommendedName>
        <fullName evidence="5">Protein kinase domain-containing protein</fullName>
    </recommendedName>
</protein>